<dbReference type="PROSITE" id="PS00455">
    <property type="entry name" value="AMP_BINDING"/>
    <property type="match status" value="1"/>
</dbReference>
<dbReference type="InterPro" id="IPR001242">
    <property type="entry name" value="Condensation_dom"/>
</dbReference>
<keyword evidence="3" id="KW-0436">Ligase</keyword>
<evidence type="ECO:0000256" key="2">
    <source>
        <dbReference type="ARBA" id="ARBA00022553"/>
    </source>
</evidence>
<dbReference type="Gene3D" id="3.30.559.30">
    <property type="entry name" value="Nonribosomal peptide synthetase, condensation domain"/>
    <property type="match status" value="1"/>
</dbReference>
<dbReference type="PANTHER" id="PTHR45527:SF1">
    <property type="entry name" value="FATTY ACID SYNTHASE"/>
    <property type="match status" value="1"/>
</dbReference>
<dbReference type="SUPFAM" id="SSF47336">
    <property type="entry name" value="ACP-like"/>
    <property type="match status" value="1"/>
</dbReference>
<comment type="caution">
    <text evidence="5">The sequence shown here is derived from an EMBL/GenBank/DDBJ whole genome shotgun (WGS) entry which is preliminary data.</text>
</comment>
<evidence type="ECO:0000313" key="5">
    <source>
        <dbReference type="EMBL" id="KAF6219438.1"/>
    </source>
</evidence>
<sequence>MGLVEAAPDEVANEASSADLEQIRNWNQGVPPAIEACVHHLVEGKVRDQPNAEAVRSREGALTYGDLDSYANGLASHLVHHGIKPEDIVPVCFEKSMWTVVAMLAVLKAGAAFVPIPCSPVQRVKTILSLIRPSVILTSTQQAAVFANMSEHVIVVGQTCCDEIGAAKREPLRVDVRPNNLAYVLFTSGSTGIPKGAQIEHSQLCTHLKTWGDTAGFDRTSRVFQFGAHVFDAVIDEVFLPLIYGGTICIPSDDDRMNNIAGTMRDMRVTYALFTPSLLSTLRPEDFDLASLKTLVIAGELPPQDLLTLWANVPDLQVFNAYGPTECCVICCAANITRNGPRARNIGRAIGDILWIVDASDINKLAPVGAVGELLIEGPTVGRGYIGADEKSAMAFIQAPSWLQDLRNCNIQRVYRTGDLVRYGKDGTIEFVERKDKQVKLRGQRMELGEVEHQLRRALPPRTAAIADIISTESSRGEPMLVAFICLGGDKGINKSGSRSGRLVTDPAIKQQVSDLIASLNAQLSDVLPSYMIPSVFVAMESMPHLDSSKIDRAGLRQIFITSFSPPTKGVIADRAYESQHPPMTDTEERLQQIWTEAFRVAPSRIGLEDHFFQLGGDSVTAIRLVAIARRAGLFLTVHMLFEHPTIAELAAAVQPSVSAVQKEWMPEPYTLLQEEVSSIMDLQTEAATQCSVALDMIQDIYPLPQQNETYMTAPELRAAITFPLPPGTDLERYLDCWKRIITSHDILRTRVIKTAVGMYSVVTTATLNIRTATDLDAFIVEEKKAIVGFGNALSAYCLIKDPNDEHKTCFVWTAHHIIYDGWSLGLINAKLRRAYTDSNFTNAEEPNPKQLVQHFQTLDRTAIYDYWRSHYAGVTFKPLFQSPNGRYWEADQKLPLRINFASTGAAKGSAFTIPDIISVAWVLALSRHFEAADIALGIMRSGRTLPVEGIENYIGALINQPPWPVHIDEAALTHDFVRNFQRDIWESSKYEAIGWLEIKTLSPEAATAISNYVWLNIQAKDIEAEEKERIEENELPAPLEQQFYRIWHPLMLECEIDKQGVSAVAYHDRSVEPGVVQEIMTAFEKAFMDLSNAKEGQKICDIASE</sequence>
<dbReference type="InterPro" id="IPR023213">
    <property type="entry name" value="CAT-like_dom_sf"/>
</dbReference>
<dbReference type="InterPro" id="IPR006162">
    <property type="entry name" value="Ppantetheine_attach_site"/>
</dbReference>
<keyword evidence="2" id="KW-0597">Phosphoprotein</keyword>
<dbReference type="SUPFAM" id="SSF56801">
    <property type="entry name" value="Acetyl-CoA synthetase-like"/>
    <property type="match status" value="1"/>
</dbReference>
<dbReference type="Pfam" id="PF00550">
    <property type="entry name" value="PP-binding"/>
    <property type="match status" value="1"/>
</dbReference>
<dbReference type="GO" id="GO:0043041">
    <property type="term" value="P:amino acid activation for nonribosomal peptide biosynthetic process"/>
    <property type="evidence" value="ECO:0007669"/>
    <property type="project" value="TreeGrafter"/>
</dbReference>
<dbReference type="InterPro" id="IPR000873">
    <property type="entry name" value="AMP-dep_synth/lig_dom"/>
</dbReference>
<proteinExistence type="predicted"/>
<dbReference type="RefSeq" id="XP_037148873.1">
    <property type="nucleotide sequence ID" value="XM_037294826.1"/>
</dbReference>
<evidence type="ECO:0000313" key="6">
    <source>
        <dbReference type="Proteomes" id="UP000593566"/>
    </source>
</evidence>
<name>A0A8H6F994_9LECA</name>
<dbReference type="Gene3D" id="3.40.50.980">
    <property type="match status" value="2"/>
</dbReference>
<keyword evidence="6" id="KW-1185">Reference proteome</keyword>
<dbReference type="PANTHER" id="PTHR45527">
    <property type="entry name" value="NONRIBOSOMAL PEPTIDE SYNTHETASE"/>
    <property type="match status" value="1"/>
</dbReference>
<dbReference type="GeneID" id="59332315"/>
<dbReference type="GO" id="GO:0031177">
    <property type="term" value="F:phosphopantetheine binding"/>
    <property type="evidence" value="ECO:0007669"/>
    <property type="project" value="InterPro"/>
</dbReference>
<dbReference type="EMBL" id="JACCJB010000019">
    <property type="protein sequence ID" value="KAF6219438.1"/>
    <property type="molecule type" value="Genomic_DNA"/>
</dbReference>
<protein>
    <recommendedName>
        <fullName evidence="4">Carrier domain-containing protein</fullName>
    </recommendedName>
</protein>
<dbReference type="InterPro" id="IPR020845">
    <property type="entry name" value="AMP-binding_CS"/>
</dbReference>
<dbReference type="InterPro" id="IPR020806">
    <property type="entry name" value="PKS_PP-bd"/>
</dbReference>
<dbReference type="Gene3D" id="2.30.38.10">
    <property type="entry name" value="Luciferase, Domain 3"/>
    <property type="match status" value="1"/>
</dbReference>
<dbReference type="InterPro" id="IPR045851">
    <property type="entry name" value="AMP-bd_C_sf"/>
</dbReference>
<evidence type="ECO:0000259" key="4">
    <source>
        <dbReference type="PROSITE" id="PS50075"/>
    </source>
</evidence>
<dbReference type="Pfam" id="PF00668">
    <property type="entry name" value="Condensation"/>
    <property type="match status" value="1"/>
</dbReference>
<dbReference type="FunFam" id="3.40.50.12780:FF:000014">
    <property type="entry name" value="Nonribosomal peptide synthetase 1"/>
    <property type="match status" value="1"/>
</dbReference>
<feature type="domain" description="Carrier" evidence="4">
    <location>
        <begin position="582"/>
        <end position="658"/>
    </location>
</feature>
<dbReference type="Gene3D" id="3.30.559.10">
    <property type="entry name" value="Chloramphenicol acetyltransferase-like domain"/>
    <property type="match status" value="1"/>
</dbReference>
<dbReference type="FunFam" id="3.30.300.30:FF:000015">
    <property type="entry name" value="Nonribosomal peptide synthase SidD"/>
    <property type="match status" value="1"/>
</dbReference>
<reference evidence="5 6" key="1">
    <citation type="journal article" date="2020" name="Genomics">
        <title>Complete, high-quality genomes from long-read metagenomic sequencing of two wolf lichen thalli reveals enigmatic genome architecture.</title>
        <authorList>
            <person name="McKenzie S.K."/>
            <person name="Walston R.F."/>
            <person name="Allen J.L."/>
        </authorList>
    </citation>
    <scope>NUCLEOTIDE SEQUENCE [LARGE SCALE GENOMIC DNA]</scope>
    <source>
        <strain evidence="5">WasteWater1</strain>
    </source>
</reference>
<dbReference type="PROSITE" id="PS50075">
    <property type="entry name" value="CARRIER"/>
    <property type="match status" value="1"/>
</dbReference>
<accession>A0A8H6F994</accession>
<dbReference type="GO" id="GO:0016874">
    <property type="term" value="F:ligase activity"/>
    <property type="evidence" value="ECO:0007669"/>
    <property type="project" value="UniProtKB-KW"/>
</dbReference>
<dbReference type="GO" id="GO:0044550">
    <property type="term" value="P:secondary metabolite biosynthetic process"/>
    <property type="evidence" value="ECO:0007669"/>
    <property type="project" value="TreeGrafter"/>
</dbReference>
<evidence type="ECO:0000256" key="1">
    <source>
        <dbReference type="ARBA" id="ARBA00022450"/>
    </source>
</evidence>
<dbReference type="FunFam" id="1.10.1200.10:FF:000005">
    <property type="entry name" value="Nonribosomal peptide synthetase 1"/>
    <property type="match status" value="1"/>
</dbReference>
<evidence type="ECO:0000256" key="3">
    <source>
        <dbReference type="ARBA" id="ARBA00022598"/>
    </source>
</evidence>
<dbReference type="NCBIfam" id="TIGR01733">
    <property type="entry name" value="AA-adenyl-dom"/>
    <property type="match status" value="1"/>
</dbReference>
<keyword evidence="1" id="KW-0596">Phosphopantetheine</keyword>
<dbReference type="InterPro" id="IPR009081">
    <property type="entry name" value="PP-bd_ACP"/>
</dbReference>
<dbReference type="Proteomes" id="UP000593566">
    <property type="component" value="Unassembled WGS sequence"/>
</dbReference>
<dbReference type="Gene3D" id="1.10.1200.10">
    <property type="entry name" value="ACP-like"/>
    <property type="match status" value="1"/>
</dbReference>
<dbReference type="InterPro" id="IPR010071">
    <property type="entry name" value="AA_adenyl_dom"/>
</dbReference>
<dbReference type="Gene3D" id="3.30.300.30">
    <property type="match status" value="1"/>
</dbReference>
<dbReference type="SUPFAM" id="SSF52777">
    <property type="entry name" value="CoA-dependent acyltransferases"/>
    <property type="match status" value="2"/>
</dbReference>
<dbReference type="InterPro" id="IPR036736">
    <property type="entry name" value="ACP-like_sf"/>
</dbReference>
<dbReference type="GO" id="GO:0005737">
    <property type="term" value="C:cytoplasm"/>
    <property type="evidence" value="ECO:0007669"/>
    <property type="project" value="TreeGrafter"/>
</dbReference>
<gene>
    <name evidence="5" type="ORF">HO133_003904</name>
</gene>
<dbReference type="FunFam" id="3.40.50.980:FF:000001">
    <property type="entry name" value="Non-ribosomal peptide synthetase"/>
    <property type="match status" value="1"/>
</dbReference>
<dbReference type="PROSITE" id="PS00012">
    <property type="entry name" value="PHOSPHOPANTETHEINE"/>
    <property type="match status" value="1"/>
</dbReference>
<dbReference type="SMART" id="SM00823">
    <property type="entry name" value="PKS_PP"/>
    <property type="match status" value="1"/>
</dbReference>
<dbReference type="Pfam" id="PF00501">
    <property type="entry name" value="AMP-binding"/>
    <property type="match status" value="1"/>
</dbReference>
<organism evidence="5 6">
    <name type="scientific">Letharia lupina</name>
    <dbReference type="NCBI Taxonomy" id="560253"/>
    <lineage>
        <taxon>Eukaryota</taxon>
        <taxon>Fungi</taxon>
        <taxon>Dikarya</taxon>
        <taxon>Ascomycota</taxon>
        <taxon>Pezizomycotina</taxon>
        <taxon>Lecanoromycetes</taxon>
        <taxon>OSLEUM clade</taxon>
        <taxon>Lecanoromycetidae</taxon>
        <taxon>Lecanorales</taxon>
        <taxon>Lecanorineae</taxon>
        <taxon>Parmeliaceae</taxon>
        <taxon>Letharia</taxon>
    </lineage>
</organism>
<dbReference type="AlphaFoldDB" id="A0A8H6F994"/>
<dbReference type="CDD" id="cd05918">
    <property type="entry name" value="A_NRPS_SidN3_like"/>
    <property type="match status" value="1"/>
</dbReference>